<comment type="caution">
    <text evidence="6">The sequence shown here is derived from an EMBL/GenBank/DDBJ whole genome shotgun (WGS) entry which is preliminary data.</text>
</comment>
<dbReference type="Pfam" id="PF03129">
    <property type="entry name" value="HGTP_anticodon"/>
    <property type="match status" value="1"/>
</dbReference>
<dbReference type="InterPro" id="IPR002314">
    <property type="entry name" value="aa-tRNA-synt_IIb"/>
</dbReference>
<comment type="similarity">
    <text evidence="1">Belongs to the class-II aminoacyl-tRNA synthetase family.</text>
</comment>
<keyword evidence="3" id="KW-0030">Aminoacyl-tRNA synthetase</keyword>
<evidence type="ECO:0000259" key="4">
    <source>
        <dbReference type="Pfam" id="PF00587"/>
    </source>
</evidence>
<evidence type="ECO:0000256" key="1">
    <source>
        <dbReference type="ARBA" id="ARBA00008226"/>
    </source>
</evidence>
<sequence>MEMIKTMYGKLDLKFKARLSFSDPKQPKKYLGDKNNWKKAEEIIESVAKKLNLDYVIAAGEAAFYGPKIDIIVTDALGREWQCATEQLDFVQPVRFGLEYTSEDGSKKTPVMIHKALLGTIDRFLGVYIEHTAGAFPLWLSPVQVSILPISDKLESYASEIKNTLDKEGIRTEIKNENDTLGKKIREAEMQKNPYILIVGEKEKEAGSVSIRQRGKGDLGQMALEEFIKKVKEEINLKS</sequence>
<name>A0A1G2I499_9BACT</name>
<evidence type="ECO:0000256" key="2">
    <source>
        <dbReference type="ARBA" id="ARBA00022917"/>
    </source>
</evidence>
<accession>A0A1G2I499</accession>
<feature type="domain" description="Aminoacyl-tRNA synthetase class II (G/ P/ S/T)" evidence="4">
    <location>
        <begin position="26"/>
        <end position="131"/>
    </location>
</feature>
<dbReference type="GO" id="GO:0004829">
    <property type="term" value="F:threonine-tRNA ligase activity"/>
    <property type="evidence" value="ECO:0007669"/>
    <property type="project" value="InterPro"/>
</dbReference>
<proteinExistence type="inferred from homology"/>
<dbReference type="GO" id="GO:0005524">
    <property type="term" value="F:ATP binding"/>
    <property type="evidence" value="ECO:0007669"/>
    <property type="project" value="InterPro"/>
</dbReference>
<dbReference type="InterPro" id="IPR045864">
    <property type="entry name" value="aa-tRNA-synth_II/BPL/LPL"/>
</dbReference>
<dbReference type="GO" id="GO:0005737">
    <property type="term" value="C:cytoplasm"/>
    <property type="evidence" value="ECO:0007669"/>
    <property type="project" value="InterPro"/>
</dbReference>
<evidence type="ECO:0000256" key="3">
    <source>
        <dbReference type="ARBA" id="ARBA00023146"/>
    </source>
</evidence>
<dbReference type="EMBL" id="MHOS01000005">
    <property type="protein sequence ID" value="OGZ69654.1"/>
    <property type="molecule type" value="Genomic_DNA"/>
</dbReference>
<dbReference type="InterPro" id="IPR047246">
    <property type="entry name" value="ThrRS_anticodon"/>
</dbReference>
<reference evidence="6 7" key="1">
    <citation type="journal article" date="2016" name="Nat. Commun.">
        <title>Thousands of microbial genomes shed light on interconnected biogeochemical processes in an aquifer system.</title>
        <authorList>
            <person name="Anantharaman K."/>
            <person name="Brown C.T."/>
            <person name="Hug L.A."/>
            <person name="Sharon I."/>
            <person name="Castelle C.J."/>
            <person name="Probst A.J."/>
            <person name="Thomas B.C."/>
            <person name="Singh A."/>
            <person name="Wilkins M.J."/>
            <person name="Karaoz U."/>
            <person name="Brodie E.L."/>
            <person name="Williams K.H."/>
            <person name="Hubbard S.S."/>
            <person name="Banfield J.F."/>
        </authorList>
    </citation>
    <scope>NUCLEOTIDE SEQUENCE [LARGE SCALE GENOMIC DNA]</scope>
</reference>
<dbReference type="Pfam" id="PF00587">
    <property type="entry name" value="tRNA-synt_2b"/>
    <property type="match status" value="1"/>
</dbReference>
<dbReference type="GO" id="GO:0006435">
    <property type="term" value="P:threonyl-tRNA aminoacylation"/>
    <property type="evidence" value="ECO:0007669"/>
    <property type="project" value="InterPro"/>
</dbReference>
<dbReference type="PRINTS" id="PR01047">
    <property type="entry name" value="TRNASYNTHTHR"/>
</dbReference>
<dbReference type="Proteomes" id="UP000176421">
    <property type="component" value="Unassembled WGS sequence"/>
</dbReference>
<organism evidence="6 7">
    <name type="scientific">Candidatus Staskawiczbacteria bacterium RIFCSPHIGHO2_02_FULL_34_9</name>
    <dbReference type="NCBI Taxonomy" id="1802206"/>
    <lineage>
        <taxon>Bacteria</taxon>
        <taxon>Candidatus Staskawicziibacteriota</taxon>
    </lineage>
</organism>
<dbReference type="InterPro" id="IPR004154">
    <property type="entry name" value="Anticodon-bd"/>
</dbReference>
<dbReference type="PANTHER" id="PTHR11451">
    <property type="entry name" value="THREONINE-TRNA LIGASE"/>
    <property type="match status" value="1"/>
</dbReference>
<keyword evidence="2" id="KW-0648">Protein biosynthesis</keyword>
<dbReference type="SUPFAM" id="SSF52954">
    <property type="entry name" value="Class II aaRS ABD-related"/>
    <property type="match status" value="1"/>
</dbReference>
<evidence type="ECO:0000313" key="7">
    <source>
        <dbReference type="Proteomes" id="UP000176421"/>
    </source>
</evidence>
<dbReference type="InterPro" id="IPR002320">
    <property type="entry name" value="Thr-tRNA-ligase_IIa"/>
</dbReference>
<evidence type="ECO:0000259" key="5">
    <source>
        <dbReference type="Pfam" id="PF03129"/>
    </source>
</evidence>
<feature type="domain" description="Anticodon-binding" evidence="5">
    <location>
        <begin position="144"/>
        <end position="234"/>
    </location>
</feature>
<dbReference type="Gene3D" id="3.30.930.10">
    <property type="entry name" value="Bira Bifunctional Protein, Domain 2"/>
    <property type="match status" value="1"/>
</dbReference>
<protein>
    <recommendedName>
        <fullName evidence="8">Threonine--tRNA ligase</fullName>
    </recommendedName>
</protein>
<gene>
    <name evidence="6" type="ORF">A3D35_00335</name>
</gene>
<dbReference type="SUPFAM" id="SSF55681">
    <property type="entry name" value="Class II aaRS and biotin synthetases"/>
    <property type="match status" value="1"/>
</dbReference>
<dbReference type="PANTHER" id="PTHR11451:SF44">
    <property type="entry name" value="THREONINE--TRNA LIGASE, CHLOROPLASTIC_MITOCHONDRIAL 2"/>
    <property type="match status" value="1"/>
</dbReference>
<keyword evidence="3" id="KW-0436">Ligase</keyword>
<evidence type="ECO:0000313" key="6">
    <source>
        <dbReference type="EMBL" id="OGZ69654.1"/>
    </source>
</evidence>
<dbReference type="FunFam" id="3.40.50.800:FF:000001">
    <property type="entry name" value="Threonine--tRNA ligase"/>
    <property type="match status" value="1"/>
</dbReference>
<dbReference type="STRING" id="1802206.A3D35_00335"/>
<dbReference type="Gene3D" id="3.40.50.800">
    <property type="entry name" value="Anticodon-binding domain"/>
    <property type="match status" value="1"/>
</dbReference>
<dbReference type="CDD" id="cd00860">
    <property type="entry name" value="ThrRS_anticodon"/>
    <property type="match status" value="1"/>
</dbReference>
<evidence type="ECO:0008006" key="8">
    <source>
        <dbReference type="Google" id="ProtNLM"/>
    </source>
</evidence>
<dbReference type="AlphaFoldDB" id="A0A1G2I499"/>
<dbReference type="InterPro" id="IPR036621">
    <property type="entry name" value="Anticodon-bd_dom_sf"/>
</dbReference>